<gene>
    <name evidence="1" type="ORF">SacmaDRAFT_4599</name>
</gene>
<evidence type="ECO:0008006" key="3">
    <source>
        <dbReference type="Google" id="ProtNLM"/>
    </source>
</evidence>
<accession>H5WWV4</accession>
<evidence type="ECO:0000313" key="2">
    <source>
        <dbReference type="Proteomes" id="UP000004926"/>
    </source>
</evidence>
<protein>
    <recommendedName>
        <fullName evidence="3">2-polyprenyl-6-methoxyphenol hydroxylase-like oxidoreductase</fullName>
    </recommendedName>
</protein>
<dbReference type="Gene3D" id="3.50.50.60">
    <property type="entry name" value="FAD/NAD(P)-binding domain"/>
    <property type="match status" value="1"/>
</dbReference>
<organism evidence="1 2">
    <name type="scientific">Saccharomonospora marina XMU15</name>
    <dbReference type="NCBI Taxonomy" id="882083"/>
    <lineage>
        <taxon>Bacteria</taxon>
        <taxon>Bacillati</taxon>
        <taxon>Actinomycetota</taxon>
        <taxon>Actinomycetes</taxon>
        <taxon>Pseudonocardiales</taxon>
        <taxon>Pseudonocardiaceae</taxon>
        <taxon>Saccharomonospora</taxon>
    </lineage>
</organism>
<dbReference type="RefSeq" id="WP_009156160.1">
    <property type="nucleotide sequence ID" value="NZ_CM001439.1"/>
</dbReference>
<dbReference type="InterPro" id="IPR036188">
    <property type="entry name" value="FAD/NAD-bd_sf"/>
</dbReference>
<dbReference type="SUPFAM" id="SSF51905">
    <property type="entry name" value="FAD/NAD(P)-binding domain"/>
    <property type="match status" value="1"/>
</dbReference>
<dbReference type="HOGENOM" id="CLU_028028_2_0_11"/>
<dbReference type="STRING" id="882083.SacmaDRAFT_4599"/>
<dbReference type="eggNOG" id="COG0654">
    <property type="taxonomic scope" value="Bacteria"/>
</dbReference>
<dbReference type="Proteomes" id="UP000004926">
    <property type="component" value="Chromosome"/>
</dbReference>
<dbReference type="AlphaFoldDB" id="H5WWV4"/>
<sequence>MTDTDQLSSDNDPEIQEVTAMDHDVETRAVVLGGSIAGLFAARVLADVYDEVRIVDRDVLVGTKTPRKSCPQTYQANGLLARGQQIMEELFPGITQELVDHGVPKGDLSGSTRWYFQGNRLKQQHGDLVTLGVLRPVLEWHIRERVQRLPNVVFVEQHDILGLVTTADNSRVIGARVQAKGDKAEQVIDADLVVDATGRGSRTPVWLEQLGYERPEEERKKIDLVYVTQHFKLRPGIDPFEDDVCINPVAHADLPRGAVFFKTDGGLLEMTTYGMLGDHPPTDQAGLYEWIKSLPAPDVYETLRYADPVDEPVAFRFPTTLRRHYEKLKRFPEGLLVTGDALTCFNPVYAQGMSVAALCAIGMRPHLHSGAVPQPLDYFRDIARDAIEAPWDMTNTVDLSFPRVPGNRTLKVRVGNWYLKRVQIAATRDGNVTAAYFKAAGLVTPLESLMRPSMVLRVLLKSMLGPSKASQQPYGWVAPEGAEPVIPDTELRPAA</sequence>
<evidence type="ECO:0000313" key="1">
    <source>
        <dbReference type="EMBL" id="EHR52782.1"/>
    </source>
</evidence>
<dbReference type="EMBL" id="CM001439">
    <property type="protein sequence ID" value="EHR52782.1"/>
    <property type="molecule type" value="Genomic_DNA"/>
</dbReference>
<keyword evidence="2" id="KW-1185">Reference proteome</keyword>
<name>H5WWV4_9PSEU</name>
<dbReference type="PANTHER" id="PTHR43422:SF3">
    <property type="entry name" value="THIAMINE THIAZOLE SYNTHASE"/>
    <property type="match status" value="1"/>
</dbReference>
<proteinExistence type="predicted"/>
<reference evidence="1 2" key="1">
    <citation type="journal article" date="2012" name="Stand. Genomic Sci.">
        <title>Genome sequence of the ocean sediment bacterium Saccharomonospora marina type strain (XMU15(T)).</title>
        <authorList>
            <person name="Klenk H.P."/>
            <person name="Lu M."/>
            <person name="Lucas S."/>
            <person name="Lapidus A."/>
            <person name="Copeland A."/>
            <person name="Pitluck S."/>
            <person name="Goodwin L.A."/>
            <person name="Han C."/>
            <person name="Tapia R."/>
            <person name="Brambilla E.M."/>
            <person name="Potter G."/>
            <person name="Land M."/>
            <person name="Ivanova N."/>
            <person name="Rohde M."/>
            <person name="Goker M."/>
            <person name="Detter J.C."/>
            <person name="Li W.J."/>
            <person name="Kyrpides N.C."/>
            <person name="Woyke T."/>
        </authorList>
    </citation>
    <scope>NUCLEOTIDE SEQUENCE [LARGE SCALE GENOMIC DNA]</scope>
    <source>
        <strain evidence="1 2">XMU15</strain>
    </source>
</reference>
<dbReference type="PANTHER" id="PTHR43422">
    <property type="entry name" value="THIAMINE THIAZOLE SYNTHASE"/>
    <property type="match status" value="1"/>
</dbReference>